<accession>A0ABX6AAH3</accession>
<organism evidence="1 2">
    <name type="scientific">Streptomyces viridosporus T7A</name>
    <dbReference type="NCBI Taxonomy" id="665577"/>
    <lineage>
        <taxon>Bacteria</taxon>
        <taxon>Bacillati</taxon>
        <taxon>Actinomycetota</taxon>
        <taxon>Actinomycetes</taxon>
        <taxon>Kitasatosporales</taxon>
        <taxon>Streptomycetaceae</taxon>
        <taxon>Streptomyces</taxon>
    </lineage>
</organism>
<protein>
    <submittedName>
        <fullName evidence="1">Uncharacterized protein</fullName>
    </submittedName>
</protein>
<keyword evidence="2" id="KW-1185">Reference proteome</keyword>
<dbReference type="Proteomes" id="UP000327143">
    <property type="component" value="Chromosome"/>
</dbReference>
<dbReference type="RefSeq" id="WP_039831307.1">
    <property type="nucleotide sequence ID" value="NZ_CP023700.1"/>
</dbReference>
<name>A0ABX6AAH3_STRVD</name>
<evidence type="ECO:0000313" key="1">
    <source>
        <dbReference type="EMBL" id="QEU84367.1"/>
    </source>
</evidence>
<gene>
    <name evidence="1" type="ORF">CP969_06450</name>
</gene>
<dbReference type="EMBL" id="CP023700">
    <property type="protein sequence ID" value="QEU84367.1"/>
    <property type="molecule type" value="Genomic_DNA"/>
</dbReference>
<reference evidence="1 2" key="1">
    <citation type="submission" date="2017-09" db="EMBL/GenBank/DDBJ databases">
        <authorList>
            <person name="Lee N."/>
            <person name="Cho B.-K."/>
        </authorList>
    </citation>
    <scope>NUCLEOTIDE SEQUENCE [LARGE SCALE GENOMIC DNA]</scope>
    <source>
        <strain evidence="1 2">ATCC 39115</strain>
    </source>
</reference>
<sequence length="129" mass="13752">MWVVADRGRATPALVRLMQAGHTATLEQLPDLIAEYAAGAGAYDTAVFVVDIRETVLRRITGDGPDAGTGRQEFTGQGTLPGQAYQRVDLLAEPTTGDAPDGRRRWWVAVTDGVGRLGVLRTDTETGDG</sequence>
<proteinExistence type="predicted"/>
<evidence type="ECO:0000313" key="2">
    <source>
        <dbReference type="Proteomes" id="UP000327143"/>
    </source>
</evidence>